<dbReference type="Pfam" id="PF08240">
    <property type="entry name" value="ADH_N"/>
    <property type="match status" value="1"/>
</dbReference>
<dbReference type="AlphaFoldDB" id="A0A8E2DZE0"/>
<reference evidence="7 8" key="1">
    <citation type="journal article" date="2016" name="Nat. Commun.">
        <title>Ectomycorrhizal ecology is imprinted in the genome of the dominant symbiotic fungus Cenococcum geophilum.</title>
        <authorList>
            <consortium name="DOE Joint Genome Institute"/>
            <person name="Peter M."/>
            <person name="Kohler A."/>
            <person name="Ohm R.A."/>
            <person name="Kuo A."/>
            <person name="Krutzmann J."/>
            <person name="Morin E."/>
            <person name="Arend M."/>
            <person name="Barry K.W."/>
            <person name="Binder M."/>
            <person name="Choi C."/>
            <person name="Clum A."/>
            <person name="Copeland A."/>
            <person name="Grisel N."/>
            <person name="Haridas S."/>
            <person name="Kipfer T."/>
            <person name="LaButti K."/>
            <person name="Lindquist E."/>
            <person name="Lipzen A."/>
            <person name="Maire R."/>
            <person name="Meier B."/>
            <person name="Mihaltcheva S."/>
            <person name="Molinier V."/>
            <person name="Murat C."/>
            <person name="Poggeler S."/>
            <person name="Quandt C.A."/>
            <person name="Sperisen C."/>
            <person name="Tritt A."/>
            <person name="Tisserant E."/>
            <person name="Crous P.W."/>
            <person name="Henrissat B."/>
            <person name="Nehls U."/>
            <person name="Egli S."/>
            <person name="Spatafora J.W."/>
            <person name="Grigoriev I.V."/>
            <person name="Martin F.M."/>
        </authorList>
    </citation>
    <scope>NUCLEOTIDE SEQUENCE [LARGE SCALE GENOMIC DNA]</scope>
    <source>
        <strain evidence="7 8">CBS 459.81</strain>
    </source>
</reference>
<evidence type="ECO:0000313" key="7">
    <source>
        <dbReference type="EMBL" id="OCK74306.1"/>
    </source>
</evidence>
<dbReference type="InterPro" id="IPR036291">
    <property type="entry name" value="NAD(P)-bd_dom_sf"/>
</dbReference>
<evidence type="ECO:0000256" key="4">
    <source>
        <dbReference type="ARBA" id="ARBA00022833"/>
    </source>
</evidence>
<keyword evidence="3" id="KW-0479">Metal-binding</keyword>
<comment type="cofactor">
    <cofactor evidence="1">
        <name>Zn(2+)</name>
        <dbReference type="ChEBI" id="CHEBI:29105"/>
    </cofactor>
</comment>
<dbReference type="InterPro" id="IPR013154">
    <property type="entry name" value="ADH-like_N"/>
</dbReference>
<dbReference type="PANTHER" id="PTHR42940">
    <property type="entry name" value="ALCOHOL DEHYDROGENASE 1-RELATED"/>
    <property type="match status" value="1"/>
</dbReference>
<proteinExistence type="inferred from homology"/>
<dbReference type="GO" id="GO:0004022">
    <property type="term" value="F:alcohol dehydrogenase (NAD+) activity"/>
    <property type="evidence" value="ECO:0007669"/>
    <property type="project" value="TreeGrafter"/>
</dbReference>
<dbReference type="EMBL" id="KV745508">
    <property type="protein sequence ID" value="OCK74306.1"/>
    <property type="molecule type" value="Genomic_DNA"/>
</dbReference>
<keyword evidence="4" id="KW-0862">Zinc</keyword>
<evidence type="ECO:0000259" key="6">
    <source>
        <dbReference type="SMART" id="SM00829"/>
    </source>
</evidence>
<dbReference type="Pfam" id="PF00107">
    <property type="entry name" value="ADH_zinc_N"/>
    <property type="match status" value="1"/>
</dbReference>
<protein>
    <submittedName>
        <fullName evidence="7">GroES-like protein</fullName>
    </submittedName>
</protein>
<dbReference type="SUPFAM" id="SSF51735">
    <property type="entry name" value="NAD(P)-binding Rossmann-fold domains"/>
    <property type="match status" value="1"/>
</dbReference>
<dbReference type="GO" id="GO:0046872">
    <property type="term" value="F:metal ion binding"/>
    <property type="evidence" value="ECO:0007669"/>
    <property type="project" value="UniProtKB-KW"/>
</dbReference>
<evidence type="ECO:0000256" key="5">
    <source>
        <dbReference type="ARBA" id="ARBA00023002"/>
    </source>
</evidence>
<evidence type="ECO:0000256" key="2">
    <source>
        <dbReference type="ARBA" id="ARBA00008072"/>
    </source>
</evidence>
<dbReference type="InterPro" id="IPR020843">
    <property type="entry name" value="ER"/>
</dbReference>
<comment type="similarity">
    <text evidence="2">Belongs to the zinc-containing alcohol dehydrogenase family.</text>
</comment>
<keyword evidence="5" id="KW-0560">Oxidoreductase</keyword>
<dbReference type="OrthoDB" id="1879366at2759"/>
<evidence type="ECO:0000256" key="3">
    <source>
        <dbReference type="ARBA" id="ARBA00022723"/>
    </source>
</evidence>
<name>A0A8E2DZE0_9PEZI</name>
<dbReference type="SUPFAM" id="SSF50129">
    <property type="entry name" value="GroES-like"/>
    <property type="match status" value="1"/>
</dbReference>
<dbReference type="Proteomes" id="UP000250266">
    <property type="component" value="Unassembled WGS sequence"/>
</dbReference>
<keyword evidence="8" id="KW-1185">Reference proteome</keyword>
<evidence type="ECO:0000256" key="1">
    <source>
        <dbReference type="ARBA" id="ARBA00001947"/>
    </source>
</evidence>
<dbReference type="Gene3D" id="3.90.180.10">
    <property type="entry name" value="Medium-chain alcohol dehydrogenases, catalytic domain"/>
    <property type="match status" value="1"/>
</dbReference>
<dbReference type="InterPro" id="IPR011032">
    <property type="entry name" value="GroES-like_sf"/>
</dbReference>
<organism evidence="7 8">
    <name type="scientific">Lepidopterella palustris CBS 459.81</name>
    <dbReference type="NCBI Taxonomy" id="1314670"/>
    <lineage>
        <taxon>Eukaryota</taxon>
        <taxon>Fungi</taxon>
        <taxon>Dikarya</taxon>
        <taxon>Ascomycota</taxon>
        <taxon>Pezizomycotina</taxon>
        <taxon>Dothideomycetes</taxon>
        <taxon>Pleosporomycetidae</taxon>
        <taxon>Mytilinidiales</taxon>
        <taxon>Argynnaceae</taxon>
        <taxon>Lepidopterella</taxon>
    </lineage>
</organism>
<dbReference type="GO" id="GO:0005737">
    <property type="term" value="C:cytoplasm"/>
    <property type="evidence" value="ECO:0007669"/>
    <property type="project" value="TreeGrafter"/>
</dbReference>
<dbReference type="Gene3D" id="3.40.50.720">
    <property type="entry name" value="NAD(P)-binding Rossmann-like Domain"/>
    <property type="match status" value="1"/>
</dbReference>
<dbReference type="PANTHER" id="PTHR42940:SF8">
    <property type="entry name" value="VACUOLAR PROTEIN SORTING-ASSOCIATED PROTEIN 11"/>
    <property type="match status" value="1"/>
</dbReference>
<dbReference type="InterPro" id="IPR013149">
    <property type="entry name" value="ADH-like_C"/>
</dbReference>
<sequence>MKAIQIKAYKTPYAVSEVPIPKPGPGQVLIKIAAGGFCHTDQMVLDGAFRSPLPYIGSHEPAGTIVEIAGDVAGYKVGDRVGALTASAPCGKCTDCKAGRETYCDGQRKGKGITTDGAWAEYMVSDAYSLIPLPPSLSFPTAAALMCAGITIYSAILRASVPPRGSIAIIGIGGLGHIGTQLAKKMGYTVVAVDVKQDALDLAMSFTHAPDVCVLAGEDIKEVLERLDKVKVDGTEGKGYRGVDATILVSDHPESFKTGAALTRKHGKLVLVGQPAGGITMTFMDLIFRDLTLVGSLMGSVQEAKDLMKVMEGGDVTVHVKQWKPEEAEEMRVEAHEGRSKGKNVVVF</sequence>
<gene>
    <name evidence="7" type="ORF">K432DRAFT_339143</name>
</gene>
<accession>A0A8E2DZE0</accession>
<evidence type="ECO:0000313" key="8">
    <source>
        <dbReference type="Proteomes" id="UP000250266"/>
    </source>
</evidence>
<feature type="domain" description="Enoyl reductase (ER)" evidence="6">
    <location>
        <begin position="7"/>
        <end position="346"/>
    </location>
</feature>
<dbReference type="SMART" id="SM00829">
    <property type="entry name" value="PKS_ER"/>
    <property type="match status" value="1"/>
</dbReference>